<protein>
    <submittedName>
        <fullName evidence="1">Uncharacterized protein</fullName>
    </submittedName>
</protein>
<dbReference type="EMBL" id="KK198756">
    <property type="protein sequence ID" value="KCW76127.1"/>
    <property type="molecule type" value="Genomic_DNA"/>
</dbReference>
<reference evidence="1" key="1">
    <citation type="submission" date="2013-07" db="EMBL/GenBank/DDBJ databases">
        <title>The genome of Eucalyptus grandis.</title>
        <authorList>
            <person name="Schmutz J."/>
            <person name="Hayes R."/>
            <person name="Myburg A."/>
            <person name="Tuskan G."/>
            <person name="Grattapaglia D."/>
            <person name="Rokhsar D.S."/>
        </authorList>
    </citation>
    <scope>NUCLEOTIDE SEQUENCE</scope>
    <source>
        <tissue evidence="1">Leaf extractions</tissue>
    </source>
</reference>
<dbReference type="Gramene" id="KCW76127">
    <property type="protein sequence ID" value="KCW76127"/>
    <property type="gene ID" value="EUGRSUZ_D00503"/>
</dbReference>
<accession>A0A059CCM8</accession>
<sequence length="86" mass="9579">MKARHTLLGYFSRRGKAIAASDPFSSPATMKLDSILAEVATHIRQEEAMASLKLEKQFSTLQGLETPQTDRISHAMLNSKYLKASR</sequence>
<dbReference type="AlphaFoldDB" id="A0A059CCM8"/>
<evidence type="ECO:0000313" key="1">
    <source>
        <dbReference type="EMBL" id="KCW76127.1"/>
    </source>
</evidence>
<dbReference type="InParanoid" id="A0A059CCM8"/>
<organism evidence="1">
    <name type="scientific">Eucalyptus grandis</name>
    <name type="common">Flooded gum</name>
    <dbReference type="NCBI Taxonomy" id="71139"/>
    <lineage>
        <taxon>Eukaryota</taxon>
        <taxon>Viridiplantae</taxon>
        <taxon>Streptophyta</taxon>
        <taxon>Embryophyta</taxon>
        <taxon>Tracheophyta</taxon>
        <taxon>Spermatophyta</taxon>
        <taxon>Magnoliopsida</taxon>
        <taxon>eudicotyledons</taxon>
        <taxon>Gunneridae</taxon>
        <taxon>Pentapetalae</taxon>
        <taxon>rosids</taxon>
        <taxon>malvids</taxon>
        <taxon>Myrtales</taxon>
        <taxon>Myrtaceae</taxon>
        <taxon>Myrtoideae</taxon>
        <taxon>Eucalypteae</taxon>
        <taxon>Eucalyptus</taxon>
    </lineage>
</organism>
<gene>
    <name evidence="1" type="ORF">EUGRSUZ_D00503</name>
</gene>
<proteinExistence type="predicted"/>
<name>A0A059CCM8_EUCGR</name>